<dbReference type="PANTHER" id="PTHR13710">
    <property type="entry name" value="DNA HELICASE RECQ FAMILY MEMBER"/>
    <property type="match status" value="1"/>
</dbReference>
<dbReference type="Pfam" id="PF00270">
    <property type="entry name" value="DEAD"/>
    <property type="match status" value="1"/>
</dbReference>
<evidence type="ECO:0000259" key="4">
    <source>
        <dbReference type="PROSITE" id="PS51194"/>
    </source>
</evidence>
<dbReference type="InterPro" id="IPR027417">
    <property type="entry name" value="P-loop_NTPase"/>
</dbReference>
<dbReference type="PROSITE" id="PS51192">
    <property type="entry name" value="HELICASE_ATP_BIND_1"/>
    <property type="match status" value="1"/>
</dbReference>
<dbReference type="InterPro" id="IPR011545">
    <property type="entry name" value="DEAD/DEAH_box_helicase_dom"/>
</dbReference>
<dbReference type="GO" id="GO:0004386">
    <property type="term" value="F:helicase activity"/>
    <property type="evidence" value="ECO:0007669"/>
    <property type="project" value="UniProtKB-KW"/>
</dbReference>
<dbReference type="SMART" id="SM00490">
    <property type="entry name" value="HELICc"/>
    <property type="match status" value="1"/>
</dbReference>
<dbReference type="SUPFAM" id="SSF52540">
    <property type="entry name" value="P-loop containing nucleoside triphosphate hydrolases"/>
    <property type="match status" value="1"/>
</dbReference>
<name>A0ABU9VTF4_9CLOT</name>
<dbReference type="InterPro" id="IPR001650">
    <property type="entry name" value="Helicase_C-like"/>
</dbReference>
<proteinExistence type="predicted"/>
<dbReference type="SMART" id="SM00487">
    <property type="entry name" value="DEXDc"/>
    <property type="match status" value="1"/>
</dbReference>
<dbReference type="Pfam" id="PF00271">
    <property type="entry name" value="Helicase_C"/>
    <property type="match status" value="1"/>
</dbReference>
<sequence length="1508" mass="171978">MTIYEREVKNLITPSFDGIRNIAYKQLMANFSRQEINGFYYKLERGTVVIGREELLWCYLYSFGNKHQAKICAALNTIKKLKEIVCAEYSIIDWGSGQGLATICMFDYLQKQGAPNAVKKIVLIEPSELALNNAVLHTSIYGVEEIVSVNKYLDDVTVEDIKTDTPVTIHLFSNILDVEGFSLKQLAQTIGASASGKHYFICVSPLYSNNHRIEAFYKYFAESDTIAYIEESGNEITVLASEQFDNTAEQNFTMQLLIFKYVSGKSYIIQIEYYPPVQFFGGAELDCIKKRRRSFSKEDAMRWSNMMAFEVAAPFDLGASVYDDVHPILAVLNNIVTRGLPTRTSPYIEDVFSCFGNELIYDELGGVEYASVLSDNEQVRMAQYYSPIGVVRIQKTVLEALMTGVLSIEQESWDVLVRERDVPCAAMAFVDLKNMFGHITSLSKDYQAMKLPEVRLTIICGDEWVDSPLHVGMEAQSIISEPTRNATYDIVVDVTVASKTDGGVNPFSEFKCKNNCYFTIRSVEKISSKRYIYTSDTIDYLALGVKNKFGELQESNNTKEHLAYFLKLLFRKKGFRPGQISILDRALQNKNVIGLLPTGGGKSLTYQFAAMMQPGVTVVIDPLRSLMKDQYDGLRNMGIDTCSFINSTLEAKERDRREKQLESSELQFIFLSPERLCIYKFREKLKTMHDMHVYFSYGVIDEVHCVSEWGHDFRFSYLHLGRNLYNYVWAKDESKRLTLFGLTATASFDVLSDVERELSGKGAYPLDAETIVRYENTDRLELHYKIERVPVDYPGDQYYDKNSRLDRDLPVAVNISDKWAAYKSKETILPAYIRSIPSSIAELQSSSSIERIKAAFAERQNIDDAFDCVALISDIPEDIFAKRDTYEQAGIVFCPHRKNTGISVGANASALSGSIRDVGTFTGGSDDEQDDKQSFDSFDRFRNNELPLMIATKAFGMGIDKPNVRFTVNMNYPSSLESFVQEAGRAGRDRRIALATILFSDYRLVRISKRYDNKDFPLALLRDKWFKEDDLRSVLGHYGIEIEPTFFDIFTPEHDLVKITCTRSNKMFAFQECSEDGCDDFVGCKLRSIPKEARGFHYYADLETVLTDAGMEVPQKDLQYLNPDYDTVIYFYNNNFKGDLVEKKNMHRLLSQSVVEVFIGDSAEHKPAETVKTSNLLEKVLSADVGTEIVAFITYSDDDDAPNNYSDVAKAIYRMCCIELIDDFTQDYARKRFRVVITRKPDGTYYDGLKNFLMRYYSAGRAADLLKDVPNYKGQNEIHKCLGYLTEFIYSKIAVKRKRAIDDMRLFCIQGLDDTKDWKEVSEDLKDFIYYYFNSKYANIDYVSDTGEPFSLTVDTDRGKVSSFAIVEKYMRVIDDDLVGGGGTPMDNLKHLQGAVRLIRRALTDNNPALVLLNFFCLVHLGINNNVTLENELLEDYQQGLLGFADRAESKEDYWHFFESFHVAIWSHPQQYDLSKLSGLKEEVIAKAHLAVLRGLKNKYCQQELERG</sequence>
<dbReference type="InterPro" id="IPR014001">
    <property type="entry name" value="Helicase_ATP-bd"/>
</dbReference>
<dbReference type="PANTHER" id="PTHR13710:SF108">
    <property type="entry name" value="ATP-DEPENDENT DNA HELICASE Q4"/>
    <property type="match status" value="1"/>
</dbReference>
<comment type="caution">
    <text evidence="5">The sequence shown here is derived from an EMBL/GenBank/DDBJ whole genome shotgun (WGS) entry which is preliminary data.</text>
</comment>
<dbReference type="CDD" id="cd17920">
    <property type="entry name" value="DEXHc_RecQ"/>
    <property type="match status" value="1"/>
</dbReference>
<evidence type="ECO:0000313" key="5">
    <source>
        <dbReference type="EMBL" id="MEN1760412.1"/>
    </source>
</evidence>
<evidence type="ECO:0000259" key="3">
    <source>
        <dbReference type="PROSITE" id="PS51192"/>
    </source>
</evidence>
<dbReference type="Gene3D" id="3.40.50.300">
    <property type="entry name" value="P-loop containing nucleotide triphosphate hydrolases"/>
    <property type="match status" value="2"/>
</dbReference>
<evidence type="ECO:0000256" key="1">
    <source>
        <dbReference type="ARBA" id="ARBA00022741"/>
    </source>
</evidence>
<accession>A0ABU9VTF4</accession>
<protein>
    <submittedName>
        <fullName evidence="5">DEAD/DEAH box helicase</fullName>
    </submittedName>
</protein>
<dbReference type="Proteomes" id="UP001407405">
    <property type="component" value="Unassembled WGS sequence"/>
</dbReference>
<keyword evidence="2" id="KW-0067">ATP-binding</keyword>
<keyword evidence="6" id="KW-1185">Reference proteome</keyword>
<keyword evidence="5" id="KW-0378">Hydrolase</keyword>
<evidence type="ECO:0000313" key="6">
    <source>
        <dbReference type="Proteomes" id="UP001407405"/>
    </source>
</evidence>
<gene>
    <name evidence="5" type="ORF">AAIG11_08005</name>
</gene>
<keyword evidence="1" id="KW-0547">Nucleotide-binding</keyword>
<feature type="domain" description="Helicase C-terminal" evidence="4">
    <location>
        <begin position="867"/>
        <end position="1032"/>
    </location>
</feature>
<keyword evidence="5" id="KW-0347">Helicase</keyword>
<evidence type="ECO:0000256" key="2">
    <source>
        <dbReference type="ARBA" id="ARBA00022840"/>
    </source>
</evidence>
<dbReference type="EMBL" id="JBCITM010000006">
    <property type="protein sequence ID" value="MEN1760412.1"/>
    <property type="molecule type" value="Genomic_DNA"/>
</dbReference>
<dbReference type="PROSITE" id="PS51194">
    <property type="entry name" value="HELICASE_CTER"/>
    <property type="match status" value="1"/>
</dbReference>
<reference evidence="5 6" key="1">
    <citation type="submission" date="2024-04" db="EMBL/GenBank/DDBJ databases">
        <title>Genome sequencing and metabolic network reconstruction of aminoacids and betaine degradation by Anoxynatronum sibiricum.</title>
        <authorList>
            <person name="Detkova E.N."/>
            <person name="Boltjanskaja Y.V."/>
            <person name="Mardanov A.V."/>
            <person name="Kevbrin V."/>
        </authorList>
    </citation>
    <scope>NUCLEOTIDE SEQUENCE [LARGE SCALE GENOMIC DNA]</scope>
    <source>
        <strain evidence="5 6">Z-7981</strain>
    </source>
</reference>
<organism evidence="5 6">
    <name type="scientific">Anoxynatronum sibiricum</name>
    <dbReference type="NCBI Taxonomy" id="210623"/>
    <lineage>
        <taxon>Bacteria</taxon>
        <taxon>Bacillati</taxon>
        <taxon>Bacillota</taxon>
        <taxon>Clostridia</taxon>
        <taxon>Eubacteriales</taxon>
        <taxon>Clostridiaceae</taxon>
        <taxon>Anoxynatronum</taxon>
    </lineage>
</organism>
<feature type="domain" description="Helicase ATP-binding" evidence="3">
    <location>
        <begin position="583"/>
        <end position="753"/>
    </location>
</feature>